<evidence type="ECO:0000256" key="5">
    <source>
        <dbReference type="ARBA" id="ARBA00023163"/>
    </source>
</evidence>
<dbReference type="GO" id="GO:0046982">
    <property type="term" value="F:protein heterodimerization activity"/>
    <property type="evidence" value="ECO:0007669"/>
    <property type="project" value="InterPro"/>
</dbReference>
<keyword evidence="4" id="KW-0805">Transcription regulation</keyword>
<dbReference type="SMART" id="SM00576">
    <property type="entry name" value="BTP"/>
    <property type="match status" value="1"/>
</dbReference>
<dbReference type="GO" id="GO:0005669">
    <property type="term" value="C:transcription factor TFIID complex"/>
    <property type="evidence" value="ECO:0007669"/>
    <property type="project" value="InterPro"/>
</dbReference>
<dbReference type="PANTHER" id="PTHR46338:SF1">
    <property type="entry name" value="TRANSCRIPTION INITIATION FACTOR TFIID SUBUNIT 8"/>
    <property type="match status" value="1"/>
</dbReference>
<evidence type="ECO:0000256" key="3">
    <source>
        <dbReference type="ARBA" id="ARBA00017307"/>
    </source>
</evidence>
<dbReference type="PANTHER" id="PTHR46338">
    <property type="entry name" value="TRANSCRIPTION INITIATION FACTOR TFIID SUBUNIT 8"/>
    <property type="match status" value="1"/>
</dbReference>
<evidence type="ECO:0000313" key="10">
    <source>
        <dbReference type="Proteomes" id="UP000054498"/>
    </source>
</evidence>
<dbReference type="Gene3D" id="1.10.20.10">
    <property type="entry name" value="Histone, subunit A"/>
    <property type="match status" value="1"/>
</dbReference>
<dbReference type="CDD" id="cd08049">
    <property type="entry name" value="TAF8"/>
    <property type="match status" value="1"/>
</dbReference>
<dbReference type="InterPro" id="IPR009072">
    <property type="entry name" value="Histone-fold"/>
</dbReference>
<dbReference type="EMBL" id="KK104504">
    <property type="protein sequence ID" value="KIY93816.1"/>
    <property type="molecule type" value="Genomic_DNA"/>
</dbReference>
<dbReference type="Pfam" id="PF07524">
    <property type="entry name" value="Bromo_TP"/>
    <property type="match status" value="1"/>
</dbReference>
<feature type="compositionally biased region" description="Basic and acidic residues" evidence="7">
    <location>
        <begin position="287"/>
        <end position="297"/>
    </location>
</feature>
<dbReference type="Proteomes" id="UP000054498">
    <property type="component" value="Unassembled WGS sequence"/>
</dbReference>
<evidence type="ECO:0000256" key="4">
    <source>
        <dbReference type="ARBA" id="ARBA00023015"/>
    </source>
</evidence>
<dbReference type="InterPro" id="IPR037818">
    <property type="entry name" value="TAF8"/>
</dbReference>
<evidence type="ECO:0000256" key="1">
    <source>
        <dbReference type="ARBA" id="ARBA00004123"/>
    </source>
</evidence>
<keyword evidence="5" id="KW-0804">Transcription</keyword>
<dbReference type="OrthoDB" id="436852at2759"/>
<dbReference type="GeneID" id="25731678"/>
<evidence type="ECO:0000256" key="7">
    <source>
        <dbReference type="SAM" id="MobiDB-lite"/>
    </source>
</evidence>
<dbReference type="AlphaFoldDB" id="A0A0D2LW84"/>
<organism evidence="9 10">
    <name type="scientific">Monoraphidium neglectum</name>
    <dbReference type="NCBI Taxonomy" id="145388"/>
    <lineage>
        <taxon>Eukaryota</taxon>
        <taxon>Viridiplantae</taxon>
        <taxon>Chlorophyta</taxon>
        <taxon>core chlorophytes</taxon>
        <taxon>Chlorophyceae</taxon>
        <taxon>CS clade</taxon>
        <taxon>Sphaeropleales</taxon>
        <taxon>Selenastraceae</taxon>
        <taxon>Monoraphidium</taxon>
    </lineage>
</organism>
<dbReference type="STRING" id="145388.A0A0D2LW84"/>
<reference evidence="9 10" key="1">
    <citation type="journal article" date="2013" name="BMC Genomics">
        <title>Reconstruction of the lipid metabolism for the microalga Monoraphidium neglectum from its genome sequence reveals characteristics suitable for biofuel production.</title>
        <authorList>
            <person name="Bogen C."/>
            <person name="Al-Dilaimi A."/>
            <person name="Albersmeier A."/>
            <person name="Wichmann J."/>
            <person name="Grundmann M."/>
            <person name="Rupp O."/>
            <person name="Lauersen K.J."/>
            <person name="Blifernez-Klassen O."/>
            <person name="Kalinowski J."/>
            <person name="Goesmann A."/>
            <person name="Mussgnug J.H."/>
            <person name="Kruse O."/>
        </authorList>
    </citation>
    <scope>NUCLEOTIDE SEQUENCE [LARGE SCALE GENOMIC DNA]</scope>
    <source>
        <strain evidence="9 10">SAG 48.87</strain>
    </source>
</reference>
<dbReference type="RefSeq" id="XP_013892836.1">
    <property type="nucleotide sequence ID" value="XM_014037382.1"/>
</dbReference>
<gene>
    <name evidence="9" type="ORF">MNEG_14145</name>
</gene>
<protein>
    <recommendedName>
        <fullName evidence="3">Transcription initiation factor TFIID subunit 8</fullName>
    </recommendedName>
</protein>
<dbReference type="Pfam" id="PF10406">
    <property type="entry name" value="TAF8_C"/>
    <property type="match status" value="1"/>
</dbReference>
<evidence type="ECO:0000313" key="9">
    <source>
        <dbReference type="EMBL" id="KIY93816.1"/>
    </source>
</evidence>
<evidence type="ECO:0000256" key="6">
    <source>
        <dbReference type="ARBA" id="ARBA00023242"/>
    </source>
</evidence>
<proteinExistence type="inferred from homology"/>
<evidence type="ECO:0000256" key="2">
    <source>
        <dbReference type="ARBA" id="ARBA00008767"/>
    </source>
</evidence>
<dbReference type="KEGG" id="mng:MNEG_14145"/>
<dbReference type="InterPro" id="IPR006565">
    <property type="entry name" value="BTP"/>
</dbReference>
<sequence length="436" mass="44894">MSGADYSRALARVAVAQLAELAGFDAAHESAVDILGDLLQRYLANVCAGAHDYAELAGRTHTNSLDALLALEDLGVTPDELDVFAGLTLQVGRVSGDSSMRCSGFKAAAEGRGGSVPFAHVVPRYPVQQQAPSAPTFQDRHEPHPQHIPAFLPAFPDAHTYQHTPAFQGHEADAQRQRKAVLASKQQAEAALVKLHQRLIATAAGAATQGAGTGAGGATGSGHQPGANPFLAPPVVVGAADAAVLRPELGDVALGAAADGADLGAADFDTGAAQRVFRVVLPPADTPQKHRQLDGRQQDQAYPQHGANGGDAAMMDVDGPTAGSQWVAWTPDAPGGVPIDGAAGGLRRQDLLQLQWHDPAKAASVLGAAARQRPPDAYQERAEAAMAAEGAATGGARQRKSAYGRGNAELQRADELLRAGHAAAVGGVFGEDDEES</sequence>
<feature type="domain" description="Bromodomain associated" evidence="8">
    <location>
        <begin position="4"/>
        <end position="79"/>
    </location>
</feature>
<feature type="region of interest" description="Disordered" evidence="7">
    <location>
        <begin position="283"/>
        <end position="312"/>
    </location>
</feature>
<name>A0A0D2LW84_9CHLO</name>
<evidence type="ECO:0000259" key="8">
    <source>
        <dbReference type="SMART" id="SM00576"/>
    </source>
</evidence>
<comment type="similarity">
    <text evidence="2">Belongs to the TAF8 family.</text>
</comment>
<comment type="subcellular location">
    <subcellularLocation>
        <location evidence="1">Nucleus</location>
    </subcellularLocation>
</comment>
<keyword evidence="6" id="KW-0539">Nucleus</keyword>
<keyword evidence="10" id="KW-1185">Reference proteome</keyword>
<dbReference type="InterPro" id="IPR019473">
    <property type="entry name" value="TFIID_su8_C"/>
</dbReference>
<accession>A0A0D2LW84</accession>